<dbReference type="PANTHER" id="PTHR42921">
    <property type="entry name" value="ACETOACETYL-COA SYNTHETASE"/>
    <property type="match status" value="1"/>
</dbReference>
<dbReference type="PROSITE" id="PS00455">
    <property type="entry name" value="AMP_BINDING"/>
    <property type="match status" value="1"/>
</dbReference>
<dbReference type="PROSITE" id="PS00012">
    <property type="entry name" value="PHOSPHOPANTETHEINE"/>
    <property type="match status" value="1"/>
</dbReference>
<evidence type="ECO:0000313" key="5">
    <source>
        <dbReference type="Proteomes" id="UP001523392"/>
    </source>
</evidence>
<dbReference type="SUPFAM" id="SSF56801">
    <property type="entry name" value="Acetyl-CoA synthetase-like"/>
    <property type="match status" value="1"/>
</dbReference>
<dbReference type="InterPro" id="IPR006162">
    <property type="entry name" value="Ppantetheine_attach_site"/>
</dbReference>
<evidence type="ECO:0000256" key="1">
    <source>
        <dbReference type="ARBA" id="ARBA00022450"/>
    </source>
</evidence>
<dbReference type="Gene3D" id="3.40.50.1820">
    <property type="entry name" value="alpha/beta hydrolase"/>
    <property type="match status" value="1"/>
</dbReference>
<dbReference type="InterPro" id="IPR020806">
    <property type="entry name" value="PKS_PP-bd"/>
</dbReference>
<dbReference type="Pfam" id="PF00501">
    <property type="entry name" value="AMP-binding"/>
    <property type="match status" value="1"/>
</dbReference>
<dbReference type="InterPro" id="IPR020845">
    <property type="entry name" value="AMP-binding_CS"/>
</dbReference>
<feature type="domain" description="Carrier" evidence="3">
    <location>
        <begin position="436"/>
        <end position="511"/>
    </location>
</feature>
<dbReference type="PANTHER" id="PTHR42921:SF1">
    <property type="entry name" value="ACETOACETYL-COA SYNTHETASE"/>
    <property type="match status" value="1"/>
</dbReference>
<dbReference type="Gene3D" id="3.30.300.30">
    <property type="match status" value="1"/>
</dbReference>
<accession>A0ABT1DEF5</accession>
<dbReference type="Gene3D" id="3.40.50.12780">
    <property type="entry name" value="N-terminal domain of ligase-like"/>
    <property type="match status" value="1"/>
</dbReference>
<gene>
    <name evidence="4" type="ORF">JYK14_26140</name>
</gene>
<dbReference type="SUPFAM" id="SSF47336">
    <property type="entry name" value="ACP-like"/>
    <property type="match status" value="1"/>
</dbReference>
<name>A0ABT1DEF5_9PROT</name>
<dbReference type="InterPro" id="IPR001031">
    <property type="entry name" value="Thioesterase"/>
</dbReference>
<dbReference type="InterPro" id="IPR042099">
    <property type="entry name" value="ANL_N_sf"/>
</dbReference>
<keyword evidence="5" id="KW-1185">Reference proteome</keyword>
<evidence type="ECO:0000259" key="3">
    <source>
        <dbReference type="PROSITE" id="PS50075"/>
    </source>
</evidence>
<dbReference type="InterPro" id="IPR029058">
    <property type="entry name" value="AB_hydrolase_fold"/>
</dbReference>
<dbReference type="InterPro" id="IPR000873">
    <property type="entry name" value="AMP-dep_synth/lig_dom"/>
</dbReference>
<sequence length="784" mass="85226">EPEARGLPLLRLAELPAEPARQRSWPRLPFNHPLFIMFSSGTTGAPKCIIHGAGGTLLEHAKEHQLHCDLGPGDLLFFQTSCAWMMWNWQLSALASGAAILLHDGPVHDPAVLWRIVAEEGVTVFGTSPPYLRMGEEAGLEPGRLFDLGRLRAILSTGAILHDRQFHWVSQAVKPVPVQSISGGTDILGCFVLGNPNLPVRAGEAQCRSLGLDVRAMLPSGEATATRPGAMGELVCANPFPSRPLGFHGDADGSRFHAAYFARNPGYWTHGDLVEFSAAGGCRLHGRVDGVLNVRGIKVGPAEIYRVLQDLPEIREAMAVQQEGETPEQRRMVLLLVLRPGLALDAALTGRVRRELAHRASAAHVPDLILQVPALPVTHSGKRSEAAASDAVNGRIPRNAAALANPECLAALRHHPALRPDSEALPALRRGADGEASAEAMAAYLTALWEQLLHFAPIGQDDNFFDLGGHSLLAARMLSELRAATGRELPLTVLLHAPTIAGLTAILQDPSWTLDSRLVVLKEGDQTRPLVLIHSLAGTFLELWAVRRHLGGRRRIIGIQARGLEAGEEPHRRVEDAAAEYLGLLRQVQPEGPYLLAGYSYGGLVAFEMARQLEAAGEKVAFLGLIDPELDPACLSWPARLAFAGRKLAHELRQIGAQPPAERRHHIARRLAAAGTSLRLRLGRAGPAEPERSELPLALRRIHTAVREACAAYRPRPYHGDATLFRAMEQRPETYDPQPIWRRMVYGHLTVLPVPGDHLSIIKEPGATTLATLLETALRTIEML</sequence>
<proteinExistence type="predicted"/>
<keyword evidence="2" id="KW-0597">Phosphoprotein</keyword>
<keyword evidence="1" id="KW-0596">Phosphopantetheine</keyword>
<dbReference type="SUPFAM" id="SSF53474">
    <property type="entry name" value="alpha/beta-Hydrolases"/>
    <property type="match status" value="1"/>
</dbReference>
<dbReference type="EMBL" id="JAFIRR010000211">
    <property type="protein sequence ID" value="MCO6419620.1"/>
    <property type="molecule type" value="Genomic_DNA"/>
</dbReference>
<dbReference type="InterPro" id="IPR009081">
    <property type="entry name" value="PP-bd_ACP"/>
</dbReference>
<dbReference type="Pfam" id="PF00550">
    <property type="entry name" value="PP-binding"/>
    <property type="match status" value="1"/>
</dbReference>
<protein>
    <submittedName>
        <fullName evidence="4">Non-ribosomal peptide synthetase</fullName>
    </submittedName>
</protein>
<reference evidence="4 5" key="1">
    <citation type="submission" date="2021-12" db="EMBL/GenBank/DDBJ databases">
        <title>Siccirubricoccus leaddurans sp. nov., a high concentration Zn2+ tolerance bacterium.</title>
        <authorList>
            <person name="Cao Y."/>
        </authorList>
    </citation>
    <scope>NUCLEOTIDE SEQUENCE [LARGE SCALE GENOMIC DNA]</scope>
    <source>
        <strain evidence="4 5">KC 17139</strain>
    </source>
</reference>
<evidence type="ECO:0000256" key="2">
    <source>
        <dbReference type="ARBA" id="ARBA00022553"/>
    </source>
</evidence>
<comment type="caution">
    <text evidence="4">The sequence shown here is derived from an EMBL/GenBank/DDBJ whole genome shotgun (WGS) entry which is preliminary data.</text>
</comment>
<dbReference type="SMART" id="SM00823">
    <property type="entry name" value="PKS_PP"/>
    <property type="match status" value="1"/>
</dbReference>
<evidence type="ECO:0000313" key="4">
    <source>
        <dbReference type="EMBL" id="MCO6419620.1"/>
    </source>
</evidence>
<dbReference type="Proteomes" id="UP001523392">
    <property type="component" value="Unassembled WGS sequence"/>
</dbReference>
<dbReference type="Gene3D" id="1.10.1200.10">
    <property type="entry name" value="ACP-like"/>
    <property type="match status" value="1"/>
</dbReference>
<dbReference type="PROSITE" id="PS50075">
    <property type="entry name" value="CARRIER"/>
    <property type="match status" value="1"/>
</dbReference>
<dbReference type="Pfam" id="PF00975">
    <property type="entry name" value="Thioesterase"/>
    <property type="match status" value="1"/>
</dbReference>
<dbReference type="InterPro" id="IPR036736">
    <property type="entry name" value="ACP-like_sf"/>
</dbReference>
<feature type="non-terminal residue" evidence="4">
    <location>
        <position position="1"/>
    </location>
</feature>
<organism evidence="4 5">
    <name type="scientific">Siccirubricoccus soli</name>
    <dbReference type="NCBI Taxonomy" id="2899147"/>
    <lineage>
        <taxon>Bacteria</taxon>
        <taxon>Pseudomonadati</taxon>
        <taxon>Pseudomonadota</taxon>
        <taxon>Alphaproteobacteria</taxon>
        <taxon>Acetobacterales</taxon>
        <taxon>Roseomonadaceae</taxon>
        <taxon>Siccirubricoccus</taxon>
    </lineage>
</organism>
<dbReference type="RefSeq" id="WP_252956306.1">
    <property type="nucleotide sequence ID" value="NZ_JAFIRR010000211.1"/>
</dbReference>
<dbReference type="InterPro" id="IPR045851">
    <property type="entry name" value="AMP-bd_C_sf"/>
</dbReference>